<dbReference type="InterPro" id="IPR045851">
    <property type="entry name" value="AMP-bd_C_sf"/>
</dbReference>
<dbReference type="Pfam" id="PF13193">
    <property type="entry name" value="AMP-binding_C"/>
    <property type="match status" value="1"/>
</dbReference>
<dbReference type="InterPro" id="IPR025110">
    <property type="entry name" value="AMP-bd_C"/>
</dbReference>
<dbReference type="InterPro" id="IPR020845">
    <property type="entry name" value="AMP-binding_CS"/>
</dbReference>
<dbReference type="PROSITE" id="PS00455">
    <property type="entry name" value="AMP_BINDING"/>
    <property type="match status" value="1"/>
</dbReference>
<dbReference type="Pfam" id="PF00501">
    <property type="entry name" value="AMP-binding"/>
    <property type="match status" value="1"/>
</dbReference>
<dbReference type="RefSeq" id="WP_357973683.1">
    <property type="nucleotide sequence ID" value="NZ_JBFAIH010000002.1"/>
</dbReference>
<reference evidence="3 4" key="1">
    <citation type="submission" date="2024-06" db="EMBL/GenBank/DDBJ databases">
        <title>The Natural Products Discovery Center: Release of the First 8490 Sequenced Strains for Exploring Actinobacteria Biosynthetic Diversity.</title>
        <authorList>
            <person name="Kalkreuter E."/>
            <person name="Kautsar S.A."/>
            <person name="Yang D."/>
            <person name="Bader C.D."/>
            <person name="Teijaro C.N."/>
            <person name="Fluegel L."/>
            <person name="Davis C.M."/>
            <person name="Simpson J.R."/>
            <person name="Lauterbach L."/>
            <person name="Steele A.D."/>
            <person name="Gui C."/>
            <person name="Meng S."/>
            <person name="Li G."/>
            <person name="Viehrig K."/>
            <person name="Ye F."/>
            <person name="Su P."/>
            <person name="Kiefer A.F."/>
            <person name="Nichols A."/>
            <person name="Cepeda A.J."/>
            <person name="Yan W."/>
            <person name="Fan B."/>
            <person name="Jiang Y."/>
            <person name="Adhikari A."/>
            <person name="Zheng C.-J."/>
            <person name="Schuster L."/>
            <person name="Cowan T.M."/>
            <person name="Smanski M.J."/>
            <person name="Chevrette M.G."/>
            <person name="De Carvalho L.P.S."/>
            <person name="Shen B."/>
        </authorList>
    </citation>
    <scope>NUCLEOTIDE SEQUENCE [LARGE SCALE GENOMIC DNA]</scope>
    <source>
        <strain evidence="3 4">NPDC050671</strain>
    </source>
</reference>
<dbReference type="InterPro" id="IPR000873">
    <property type="entry name" value="AMP-dep_synth/lig_dom"/>
</dbReference>
<evidence type="ECO:0000259" key="2">
    <source>
        <dbReference type="Pfam" id="PF13193"/>
    </source>
</evidence>
<dbReference type="InterPro" id="IPR042099">
    <property type="entry name" value="ANL_N_sf"/>
</dbReference>
<dbReference type="PANTHER" id="PTHR43767:SF1">
    <property type="entry name" value="NONRIBOSOMAL PEPTIDE SYNTHASE PES1 (EUROFUNG)-RELATED"/>
    <property type="match status" value="1"/>
</dbReference>
<feature type="domain" description="AMP-dependent synthetase/ligase" evidence="1">
    <location>
        <begin position="55"/>
        <end position="412"/>
    </location>
</feature>
<accession>A0ABV3F2Q5</accession>
<dbReference type="Gene3D" id="3.40.50.12780">
    <property type="entry name" value="N-terminal domain of ligase-like"/>
    <property type="match status" value="1"/>
</dbReference>
<sequence length="551" mass="58883">MTIDGLRNRVGLLAEELKAYARLQHTGVLDLTRPRGVLRLAADTRRYGAQASLIKKTAREFPEGTAVIDERGALTYRQLDERSDALANALLARGLAPGAVVAVLARDHRGLLLTISAAGRAGLRLTMVNTGFGAAQLVEVIRREQAQIVLHDAEFAGALAGLPPDLPRVLTWAEAGDDPAAGVETIDDLIAAADPTPPPPPRQPGGFVILTSGTTGTPKGAPRTTVTPLLSAMLVDRIPFPRRGTILVAAPLFHAYPFGMWTVGVALGNRVVLARRFDAEATLRALAEHRAELFVGVPTMLHRILDLGPEVIRRYDLSALRAIVVAGSALTPHLAQRAQDTFGEVLYNLYGSTEVAVATVAQPAELRRAPGTAGRAPVMVHAVLYDSDDRPIDTPNTKGRIFVRTGAPFEGYTDGGHKQIIDGHMATGDIGHFDAEGLLFVDGRDDDMIVSGGENVYPLEVEHLLADHPGVADVAVVGVDDPEFGKRLRAVIVAAPGAAPDAQAVRDHVRANLARHKVPRDVLFVEELPRNATGKVVRRALQELDAVPDRA</sequence>
<evidence type="ECO:0000313" key="3">
    <source>
        <dbReference type="EMBL" id="MEV0361967.1"/>
    </source>
</evidence>
<evidence type="ECO:0000259" key="1">
    <source>
        <dbReference type="Pfam" id="PF00501"/>
    </source>
</evidence>
<dbReference type="Proteomes" id="UP001551658">
    <property type="component" value="Unassembled WGS sequence"/>
</dbReference>
<dbReference type="EMBL" id="JBFAIH010000002">
    <property type="protein sequence ID" value="MEV0361967.1"/>
    <property type="molecule type" value="Genomic_DNA"/>
</dbReference>
<comment type="caution">
    <text evidence="3">The sequence shown here is derived from an EMBL/GenBank/DDBJ whole genome shotgun (WGS) entry which is preliminary data.</text>
</comment>
<protein>
    <submittedName>
        <fullName evidence="3">AMP-binding protein</fullName>
    </submittedName>
</protein>
<evidence type="ECO:0000313" key="4">
    <source>
        <dbReference type="Proteomes" id="UP001551658"/>
    </source>
</evidence>
<proteinExistence type="predicted"/>
<dbReference type="CDD" id="cd04433">
    <property type="entry name" value="AFD_class_I"/>
    <property type="match status" value="1"/>
</dbReference>
<feature type="domain" description="AMP-binding enzyme C-terminal" evidence="2">
    <location>
        <begin position="460"/>
        <end position="535"/>
    </location>
</feature>
<keyword evidence="4" id="KW-1185">Reference proteome</keyword>
<gene>
    <name evidence="3" type="ORF">AB0H72_04615</name>
</gene>
<name>A0ABV3F2Q5_9NOCA</name>
<organism evidence="3 4">
    <name type="scientific">Nocardia fusca</name>
    <dbReference type="NCBI Taxonomy" id="941183"/>
    <lineage>
        <taxon>Bacteria</taxon>
        <taxon>Bacillati</taxon>
        <taxon>Actinomycetota</taxon>
        <taxon>Actinomycetes</taxon>
        <taxon>Mycobacteriales</taxon>
        <taxon>Nocardiaceae</taxon>
        <taxon>Nocardia</taxon>
    </lineage>
</organism>
<dbReference type="PANTHER" id="PTHR43767">
    <property type="entry name" value="LONG-CHAIN-FATTY-ACID--COA LIGASE"/>
    <property type="match status" value="1"/>
</dbReference>
<dbReference type="SUPFAM" id="SSF56801">
    <property type="entry name" value="Acetyl-CoA synthetase-like"/>
    <property type="match status" value="1"/>
</dbReference>
<dbReference type="Gene3D" id="3.30.300.30">
    <property type="match status" value="1"/>
</dbReference>
<dbReference type="InterPro" id="IPR050237">
    <property type="entry name" value="ATP-dep_AMP-bd_enzyme"/>
</dbReference>